<name>A0A0F9J2M7_9ZZZZ</name>
<dbReference type="AlphaFoldDB" id="A0A0F9J2M7"/>
<feature type="domain" description="N-acetyltransferase" evidence="1">
    <location>
        <begin position="10"/>
        <end position="147"/>
    </location>
</feature>
<protein>
    <recommendedName>
        <fullName evidence="1">N-acetyltransferase domain-containing protein</fullName>
    </recommendedName>
</protein>
<dbReference type="GO" id="GO:0016747">
    <property type="term" value="F:acyltransferase activity, transferring groups other than amino-acyl groups"/>
    <property type="evidence" value="ECO:0007669"/>
    <property type="project" value="InterPro"/>
</dbReference>
<dbReference type="CDD" id="cd04301">
    <property type="entry name" value="NAT_SF"/>
    <property type="match status" value="1"/>
</dbReference>
<comment type="caution">
    <text evidence="2">The sequence shown here is derived from an EMBL/GenBank/DDBJ whole genome shotgun (WGS) entry which is preliminary data.</text>
</comment>
<dbReference type="InterPro" id="IPR016181">
    <property type="entry name" value="Acyl_CoA_acyltransferase"/>
</dbReference>
<dbReference type="EMBL" id="LAZR01011031">
    <property type="protein sequence ID" value="KKM63798.1"/>
    <property type="molecule type" value="Genomic_DNA"/>
</dbReference>
<gene>
    <name evidence="2" type="ORF">LCGC14_1507870</name>
</gene>
<dbReference type="SUPFAM" id="SSF55729">
    <property type="entry name" value="Acyl-CoA N-acyltransferases (Nat)"/>
    <property type="match status" value="1"/>
</dbReference>
<dbReference type="Pfam" id="PF00583">
    <property type="entry name" value="Acetyltransf_1"/>
    <property type="match status" value="1"/>
</dbReference>
<sequence>MNVMISMVSIRVRRLNQNDKTWLEKIIEVYWASIRVVAKGKIHYVNKLPGFVAFYDQEKLGLITYRIEENECEIITLNALIENKGVGTALLRQVENHCITEGVKRLWVITTNDNTDALRFYQKRGFKLKALYSNVLKKSRKLKPEIPNYGFYGIKIRDEIELEKKLK</sequence>
<evidence type="ECO:0000313" key="2">
    <source>
        <dbReference type="EMBL" id="KKM63798.1"/>
    </source>
</evidence>
<accession>A0A0F9J2M7</accession>
<reference evidence="2" key="1">
    <citation type="journal article" date="2015" name="Nature">
        <title>Complex archaea that bridge the gap between prokaryotes and eukaryotes.</title>
        <authorList>
            <person name="Spang A."/>
            <person name="Saw J.H."/>
            <person name="Jorgensen S.L."/>
            <person name="Zaremba-Niedzwiedzka K."/>
            <person name="Martijn J."/>
            <person name="Lind A.E."/>
            <person name="van Eijk R."/>
            <person name="Schleper C."/>
            <person name="Guy L."/>
            <person name="Ettema T.J."/>
        </authorList>
    </citation>
    <scope>NUCLEOTIDE SEQUENCE</scope>
</reference>
<dbReference type="Gene3D" id="3.40.630.30">
    <property type="match status" value="1"/>
</dbReference>
<organism evidence="2">
    <name type="scientific">marine sediment metagenome</name>
    <dbReference type="NCBI Taxonomy" id="412755"/>
    <lineage>
        <taxon>unclassified sequences</taxon>
        <taxon>metagenomes</taxon>
        <taxon>ecological metagenomes</taxon>
    </lineage>
</organism>
<dbReference type="PROSITE" id="PS51186">
    <property type="entry name" value="GNAT"/>
    <property type="match status" value="1"/>
</dbReference>
<evidence type="ECO:0000259" key="1">
    <source>
        <dbReference type="PROSITE" id="PS51186"/>
    </source>
</evidence>
<dbReference type="InterPro" id="IPR000182">
    <property type="entry name" value="GNAT_dom"/>
</dbReference>
<proteinExistence type="predicted"/>